<evidence type="ECO:0000313" key="1">
    <source>
        <dbReference type="EMBL" id="MEO3693017.1"/>
    </source>
</evidence>
<proteinExistence type="predicted"/>
<keyword evidence="2" id="KW-1185">Reference proteome</keyword>
<dbReference type="EMBL" id="JBDPZD010000005">
    <property type="protein sequence ID" value="MEO3693017.1"/>
    <property type="molecule type" value="Genomic_DNA"/>
</dbReference>
<dbReference type="InterPro" id="IPR019587">
    <property type="entry name" value="Polyketide_cyclase/dehydratase"/>
</dbReference>
<gene>
    <name evidence="1" type="ORF">ABDJ85_16210</name>
</gene>
<protein>
    <submittedName>
        <fullName evidence="1">SRPBCC family protein</fullName>
    </submittedName>
</protein>
<dbReference type="Gene3D" id="3.30.530.20">
    <property type="match status" value="1"/>
</dbReference>
<dbReference type="InterPro" id="IPR023393">
    <property type="entry name" value="START-like_dom_sf"/>
</dbReference>
<evidence type="ECO:0000313" key="2">
    <source>
        <dbReference type="Proteomes" id="UP001495147"/>
    </source>
</evidence>
<dbReference type="RefSeq" id="WP_347705838.1">
    <property type="nucleotide sequence ID" value="NZ_JBDPZD010000005.1"/>
</dbReference>
<comment type="caution">
    <text evidence="1">The sequence shown here is derived from an EMBL/GenBank/DDBJ whole genome shotgun (WGS) entry which is preliminary data.</text>
</comment>
<sequence>MTPASPWHFDLVSHWRLRARPEDVWAVLTQPECWPQWWPQVQAAQDLGEQRRRMVWRAPLGYRLVVELEVTESLAPQRLRAQSRGDLQGEGIWLLREHAPYTDVTYLWRVQLPAGWMRALAPVLAPLYRWSHDRVMRAGGEGLARYLGQSAENK</sequence>
<dbReference type="Proteomes" id="UP001495147">
    <property type="component" value="Unassembled WGS sequence"/>
</dbReference>
<reference evidence="1 2" key="1">
    <citation type="submission" date="2024-05" db="EMBL/GenBank/DDBJ databases">
        <title>Roseateles sp. DJS-2-20 16S ribosomal RNA gene Genome sequencing and assembly.</title>
        <authorList>
            <person name="Woo H."/>
        </authorList>
    </citation>
    <scope>NUCLEOTIDE SEQUENCE [LARGE SCALE GENOMIC DNA]</scope>
    <source>
        <strain evidence="1 2">DJS-2-20</strain>
    </source>
</reference>
<dbReference type="Pfam" id="PF10604">
    <property type="entry name" value="Polyketide_cyc2"/>
    <property type="match status" value="1"/>
</dbReference>
<organism evidence="1 2">
    <name type="scientific">Roseateles paludis</name>
    <dbReference type="NCBI Taxonomy" id="3145238"/>
    <lineage>
        <taxon>Bacteria</taxon>
        <taxon>Pseudomonadati</taxon>
        <taxon>Pseudomonadota</taxon>
        <taxon>Betaproteobacteria</taxon>
        <taxon>Burkholderiales</taxon>
        <taxon>Sphaerotilaceae</taxon>
        <taxon>Roseateles</taxon>
    </lineage>
</organism>
<name>A0ABV0G5L6_9BURK</name>
<dbReference type="SUPFAM" id="SSF55961">
    <property type="entry name" value="Bet v1-like"/>
    <property type="match status" value="1"/>
</dbReference>
<accession>A0ABV0G5L6</accession>